<keyword evidence="2 8" id="KW-0813">Transport</keyword>
<dbReference type="Gene3D" id="1.20.1250.20">
    <property type="entry name" value="MFS general substrate transporter like domains"/>
    <property type="match status" value="2"/>
</dbReference>
<dbReference type="InterPro" id="IPR018456">
    <property type="entry name" value="PTR2_symporter_CS"/>
</dbReference>
<feature type="compositionally biased region" description="Low complexity" evidence="9">
    <location>
        <begin position="1"/>
        <end position="10"/>
    </location>
</feature>
<name>A0A5C6E6V0_9BACT</name>
<feature type="transmembrane region" description="Helical" evidence="10">
    <location>
        <begin position="399"/>
        <end position="420"/>
    </location>
</feature>
<feature type="domain" description="Major facilitator superfamily (MFS) profile" evidence="11">
    <location>
        <begin position="75"/>
        <end position="536"/>
    </location>
</feature>
<feature type="transmembrane region" description="Helical" evidence="10">
    <location>
        <begin position="468"/>
        <end position="489"/>
    </location>
</feature>
<dbReference type="CDD" id="cd17346">
    <property type="entry name" value="MFS_DtpA_like"/>
    <property type="match status" value="1"/>
</dbReference>
<dbReference type="PROSITE" id="PS50850">
    <property type="entry name" value="MFS"/>
    <property type="match status" value="1"/>
</dbReference>
<feature type="transmembrane region" description="Helical" evidence="10">
    <location>
        <begin position="113"/>
        <end position="137"/>
    </location>
</feature>
<dbReference type="EMBL" id="SJPY01000001">
    <property type="protein sequence ID" value="TWU45373.1"/>
    <property type="molecule type" value="Genomic_DNA"/>
</dbReference>
<feature type="transmembrane region" description="Helical" evidence="10">
    <location>
        <begin position="432"/>
        <end position="456"/>
    </location>
</feature>
<feature type="transmembrane region" description="Helical" evidence="10">
    <location>
        <begin position="319"/>
        <end position="337"/>
    </location>
</feature>
<dbReference type="InterPro" id="IPR050171">
    <property type="entry name" value="MFS_Transporters"/>
</dbReference>
<feature type="compositionally biased region" description="Polar residues" evidence="9">
    <location>
        <begin position="19"/>
        <end position="29"/>
    </location>
</feature>
<dbReference type="InterPro" id="IPR036259">
    <property type="entry name" value="MFS_trans_sf"/>
</dbReference>
<evidence type="ECO:0000256" key="9">
    <source>
        <dbReference type="SAM" id="MobiDB-lite"/>
    </source>
</evidence>
<feature type="transmembrane region" description="Helical" evidence="10">
    <location>
        <begin position="149"/>
        <end position="171"/>
    </location>
</feature>
<evidence type="ECO:0000256" key="6">
    <source>
        <dbReference type="ARBA" id="ARBA00022989"/>
    </source>
</evidence>
<protein>
    <submittedName>
        <fullName evidence="12">Di-/tripeptide transporter</fullName>
    </submittedName>
</protein>
<dbReference type="InterPro" id="IPR020846">
    <property type="entry name" value="MFS_dom"/>
</dbReference>
<dbReference type="GO" id="GO:0005886">
    <property type="term" value="C:plasma membrane"/>
    <property type="evidence" value="ECO:0007669"/>
    <property type="project" value="UniProtKB-SubCell"/>
</dbReference>
<dbReference type="OrthoDB" id="9772725at2"/>
<accession>A0A5C6E6V0</accession>
<reference evidence="12 13" key="1">
    <citation type="submission" date="2019-02" db="EMBL/GenBank/DDBJ databases">
        <title>Deep-cultivation of Planctomycetes and their phenomic and genomic characterization uncovers novel biology.</title>
        <authorList>
            <person name="Wiegand S."/>
            <person name="Jogler M."/>
            <person name="Boedeker C."/>
            <person name="Pinto D."/>
            <person name="Vollmers J."/>
            <person name="Rivas-Marin E."/>
            <person name="Kohn T."/>
            <person name="Peeters S.H."/>
            <person name="Heuer A."/>
            <person name="Rast P."/>
            <person name="Oberbeckmann S."/>
            <person name="Bunk B."/>
            <person name="Jeske O."/>
            <person name="Meyerdierks A."/>
            <person name="Storesund J.E."/>
            <person name="Kallscheuer N."/>
            <person name="Luecker S."/>
            <person name="Lage O.M."/>
            <person name="Pohl T."/>
            <person name="Merkel B.J."/>
            <person name="Hornburger P."/>
            <person name="Mueller R.-W."/>
            <person name="Bruemmer F."/>
            <person name="Labrenz M."/>
            <person name="Spormann A.M."/>
            <person name="Op Den Camp H."/>
            <person name="Overmann J."/>
            <person name="Amann R."/>
            <person name="Jetten M.S.M."/>
            <person name="Mascher T."/>
            <person name="Medema M.H."/>
            <person name="Devos D.P."/>
            <person name="Kaster A.-K."/>
            <person name="Ovreas L."/>
            <person name="Rohde M."/>
            <person name="Galperin M.Y."/>
            <person name="Jogler C."/>
        </authorList>
    </citation>
    <scope>NUCLEOTIDE SEQUENCE [LARGE SCALE GENOMIC DNA]</scope>
    <source>
        <strain evidence="12 13">Q31b</strain>
    </source>
</reference>
<comment type="subcellular location">
    <subcellularLocation>
        <location evidence="1">Cell membrane</location>
        <topology evidence="1">Multi-pass membrane protein</topology>
    </subcellularLocation>
    <subcellularLocation>
        <location evidence="8">Membrane</location>
        <topology evidence="8">Multi-pass membrane protein</topology>
    </subcellularLocation>
</comment>
<evidence type="ECO:0000256" key="10">
    <source>
        <dbReference type="SAM" id="Phobius"/>
    </source>
</evidence>
<evidence type="ECO:0000256" key="3">
    <source>
        <dbReference type="ARBA" id="ARBA00022475"/>
    </source>
</evidence>
<feature type="transmembrane region" description="Helical" evidence="10">
    <location>
        <begin position="252"/>
        <end position="273"/>
    </location>
</feature>
<evidence type="ECO:0000256" key="7">
    <source>
        <dbReference type="ARBA" id="ARBA00023136"/>
    </source>
</evidence>
<feature type="transmembrane region" description="Helical" evidence="10">
    <location>
        <begin position="509"/>
        <end position="531"/>
    </location>
</feature>
<feature type="region of interest" description="Disordered" evidence="9">
    <location>
        <begin position="1"/>
        <end position="52"/>
    </location>
</feature>
<evidence type="ECO:0000256" key="4">
    <source>
        <dbReference type="ARBA" id="ARBA00022692"/>
    </source>
</evidence>
<evidence type="ECO:0000313" key="13">
    <source>
        <dbReference type="Proteomes" id="UP000315471"/>
    </source>
</evidence>
<keyword evidence="5" id="KW-0571">Peptide transport</keyword>
<dbReference type="AlphaFoldDB" id="A0A5C6E6V0"/>
<keyword evidence="13" id="KW-1185">Reference proteome</keyword>
<dbReference type="GO" id="GO:0006857">
    <property type="term" value="P:oligopeptide transport"/>
    <property type="evidence" value="ECO:0007669"/>
    <property type="project" value="InterPro"/>
</dbReference>
<dbReference type="SUPFAM" id="SSF103473">
    <property type="entry name" value="MFS general substrate transporter"/>
    <property type="match status" value="1"/>
</dbReference>
<keyword evidence="4 8" id="KW-0812">Transmembrane</keyword>
<proteinExistence type="inferred from homology"/>
<keyword evidence="3" id="KW-1003">Cell membrane</keyword>
<dbReference type="Proteomes" id="UP000315471">
    <property type="component" value="Unassembled WGS sequence"/>
</dbReference>
<dbReference type="PANTHER" id="PTHR23517">
    <property type="entry name" value="RESISTANCE PROTEIN MDTM, PUTATIVE-RELATED-RELATED"/>
    <property type="match status" value="1"/>
</dbReference>
<sequence>MRGNQDNSPSGGNGDGNSAENLSGISPYTPTELEHDQPPMPESLLTDEAGGKSPGQPAGLWILFITEMWERFSYYGMRALLVLYLIASTSSMVENSSGEIVPNINPGFGWSEASAAILYAIYTWAVYLTPIFGGWMADKFLGTHRSMLIGGWIIALGHITLAGTELFGITAGEAVTLQTGPGALLIFLTGLALIVIGTGFFKPCVSVMVGQLYGPHDDARRDAGFTFFYMGINLGAFLSPLIAGTLGQKVGWHWGFGSAAVGMILGLLFYQFFRPKYLAGIGLSPKQVVDDLASGKTQLTEHEKTELNRPLNAIDWQRLMVILILAFVGNIFFWAAFEQAGSSLNVFAEKQTNRVLFGYEFPSTWYQSVNALTIVIFAPLFSMLWVWLGKRNANPSTPLKFAISLWLLGLAFIAMVLGAIDANTNGLASPHWLLVTYVVCTWAELCLSPVGLSMITKLAPLRLQSLMMGAWFFSFSLANLAGGLLAALSTKFKPGENGEPADLSFILDGLPGFFLLLVILPTSAGFILLVLTPMLKRMMHGVK</sequence>
<evidence type="ECO:0000259" key="11">
    <source>
        <dbReference type="PROSITE" id="PS50850"/>
    </source>
</evidence>
<feature type="transmembrane region" description="Helical" evidence="10">
    <location>
        <begin position="72"/>
        <end position="93"/>
    </location>
</feature>
<dbReference type="InterPro" id="IPR005279">
    <property type="entry name" value="Dipep/tripep_permease"/>
</dbReference>
<comment type="caution">
    <text evidence="12">The sequence shown here is derived from an EMBL/GenBank/DDBJ whole genome shotgun (WGS) entry which is preliminary data.</text>
</comment>
<keyword evidence="7 10" id="KW-0472">Membrane</keyword>
<dbReference type="InterPro" id="IPR000109">
    <property type="entry name" value="POT_fam"/>
</dbReference>
<keyword evidence="5" id="KW-0653">Protein transport</keyword>
<dbReference type="PROSITE" id="PS01023">
    <property type="entry name" value="PTR2_2"/>
    <property type="match status" value="1"/>
</dbReference>
<dbReference type="GO" id="GO:1904680">
    <property type="term" value="F:peptide transmembrane transporter activity"/>
    <property type="evidence" value="ECO:0007669"/>
    <property type="project" value="InterPro"/>
</dbReference>
<keyword evidence="6 10" id="KW-1133">Transmembrane helix</keyword>
<gene>
    <name evidence="12" type="primary">dtpT</name>
    <name evidence="12" type="ORF">Q31b_05450</name>
</gene>
<feature type="transmembrane region" description="Helical" evidence="10">
    <location>
        <begin position="365"/>
        <end position="387"/>
    </location>
</feature>
<dbReference type="Pfam" id="PF00854">
    <property type="entry name" value="PTR2"/>
    <property type="match status" value="2"/>
</dbReference>
<evidence type="ECO:0000256" key="8">
    <source>
        <dbReference type="RuleBase" id="RU003755"/>
    </source>
</evidence>
<evidence type="ECO:0000256" key="5">
    <source>
        <dbReference type="ARBA" id="ARBA00022856"/>
    </source>
</evidence>
<feature type="transmembrane region" description="Helical" evidence="10">
    <location>
        <begin position="226"/>
        <end position="246"/>
    </location>
</feature>
<evidence type="ECO:0000256" key="2">
    <source>
        <dbReference type="ARBA" id="ARBA00022448"/>
    </source>
</evidence>
<evidence type="ECO:0000256" key="1">
    <source>
        <dbReference type="ARBA" id="ARBA00004651"/>
    </source>
</evidence>
<dbReference type="PANTHER" id="PTHR23517:SF15">
    <property type="entry name" value="PROTON-DEPENDENT OLIGOPEPTIDE FAMILY TRANSPORT PROTEIN"/>
    <property type="match status" value="1"/>
</dbReference>
<comment type="similarity">
    <text evidence="8">Belongs to the major facilitator superfamily. Proton-dependent oligopeptide transporter (POT/PTR) (TC 2.A.17) family.</text>
</comment>
<evidence type="ECO:0000313" key="12">
    <source>
        <dbReference type="EMBL" id="TWU45373.1"/>
    </source>
</evidence>
<feature type="transmembrane region" description="Helical" evidence="10">
    <location>
        <begin position="183"/>
        <end position="205"/>
    </location>
</feature>
<dbReference type="NCBIfam" id="TIGR00924">
    <property type="entry name" value="yjdL_sub1_fam"/>
    <property type="match status" value="2"/>
</dbReference>
<organism evidence="12 13">
    <name type="scientific">Novipirellula aureliae</name>
    <dbReference type="NCBI Taxonomy" id="2527966"/>
    <lineage>
        <taxon>Bacteria</taxon>
        <taxon>Pseudomonadati</taxon>
        <taxon>Planctomycetota</taxon>
        <taxon>Planctomycetia</taxon>
        <taxon>Pirellulales</taxon>
        <taxon>Pirellulaceae</taxon>
        <taxon>Novipirellula</taxon>
    </lineage>
</organism>